<dbReference type="SUPFAM" id="SSF52266">
    <property type="entry name" value="SGNH hydrolase"/>
    <property type="match status" value="1"/>
</dbReference>
<protein>
    <recommendedName>
        <fullName evidence="1">SGNH hydrolase-type esterase domain-containing protein</fullName>
    </recommendedName>
</protein>
<dbReference type="InterPro" id="IPR036514">
    <property type="entry name" value="SGNH_hydro_sf"/>
</dbReference>
<name>A0ABR3VA29_HUMIN</name>
<sequence>MSQEPQPDQLPQPSDMEALLTRLRSIAKFKERSHDTSKKAHIPLLREAYKDFRNGTGPGPAICLVGDSMIERMTIMGKTLNFVAPWPSPFMMDETTAGLAAVLGRLGRVFNAGVGGDRIQNIAYRLAGTSGVGQPALKDGHESGEENVDDTNLPALLPLLASFRTIKLWVVQAGTNNLMPKKGFKNADRDALRVLLRTLLDVNPVGGECRVLVTGLFYRRDLTRELVDEANEKIRAVVKELNEECGCERVTFLPACEQVNTDEHLEDHVHLMLEGYKLWMKELVPAVLSLLSRE</sequence>
<evidence type="ECO:0000313" key="3">
    <source>
        <dbReference type="Proteomes" id="UP001583172"/>
    </source>
</evidence>
<dbReference type="Gene3D" id="3.40.50.1110">
    <property type="entry name" value="SGNH hydrolase"/>
    <property type="match status" value="1"/>
</dbReference>
<dbReference type="EMBL" id="JAZGSY010000203">
    <property type="protein sequence ID" value="KAL1838625.1"/>
    <property type="molecule type" value="Genomic_DNA"/>
</dbReference>
<feature type="domain" description="SGNH hydrolase-type esterase" evidence="1">
    <location>
        <begin position="66"/>
        <end position="278"/>
    </location>
</feature>
<comment type="caution">
    <text evidence="2">The sequence shown here is derived from an EMBL/GenBank/DDBJ whole genome shotgun (WGS) entry which is preliminary data.</text>
</comment>
<dbReference type="CDD" id="cd00229">
    <property type="entry name" value="SGNH_hydrolase"/>
    <property type="match status" value="1"/>
</dbReference>
<reference evidence="2 3" key="1">
    <citation type="journal article" date="2024" name="Commun. Biol.">
        <title>Comparative genomic analysis of thermophilic fungi reveals convergent evolutionary adaptations and gene losses.</title>
        <authorList>
            <person name="Steindorff A.S."/>
            <person name="Aguilar-Pontes M.V."/>
            <person name="Robinson A.J."/>
            <person name="Andreopoulos B."/>
            <person name="LaButti K."/>
            <person name="Kuo A."/>
            <person name="Mondo S."/>
            <person name="Riley R."/>
            <person name="Otillar R."/>
            <person name="Haridas S."/>
            <person name="Lipzen A."/>
            <person name="Grimwood J."/>
            <person name="Schmutz J."/>
            <person name="Clum A."/>
            <person name="Reid I.D."/>
            <person name="Moisan M.C."/>
            <person name="Butler G."/>
            <person name="Nguyen T.T.M."/>
            <person name="Dewar K."/>
            <person name="Conant G."/>
            <person name="Drula E."/>
            <person name="Henrissat B."/>
            <person name="Hansel C."/>
            <person name="Singer S."/>
            <person name="Hutchinson M.I."/>
            <person name="de Vries R.P."/>
            <person name="Natvig D.O."/>
            <person name="Powell A.J."/>
            <person name="Tsang A."/>
            <person name="Grigoriev I.V."/>
        </authorList>
    </citation>
    <scope>NUCLEOTIDE SEQUENCE [LARGE SCALE GENOMIC DNA]</scope>
    <source>
        <strain evidence="2 3">CBS 620.91</strain>
    </source>
</reference>
<organism evidence="2 3">
    <name type="scientific">Humicola insolens</name>
    <name type="common">Soft-rot fungus</name>
    <dbReference type="NCBI Taxonomy" id="85995"/>
    <lineage>
        <taxon>Eukaryota</taxon>
        <taxon>Fungi</taxon>
        <taxon>Dikarya</taxon>
        <taxon>Ascomycota</taxon>
        <taxon>Pezizomycotina</taxon>
        <taxon>Sordariomycetes</taxon>
        <taxon>Sordariomycetidae</taxon>
        <taxon>Sordariales</taxon>
        <taxon>Chaetomiaceae</taxon>
        <taxon>Mycothermus</taxon>
    </lineage>
</organism>
<keyword evidence="3" id="KW-1185">Reference proteome</keyword>
<proteinExistence type="predicted"/>
<gene>
    <name evidence="2" type="ORF">VTJ49DRAFT_2462</name>
</gene>
<accession>A0ABR3VA29</accession>
<evidence type="ECO:0000259" key="1">
    <source>
        <dbReference type="Pfam" id="PF13472"/>
    </source>
</evidence>
<dbReference type="Pfam" id="PF13472">
    <property type="entry name" value="Lipase_GDSL_2"/>
    <property type="match status" value="1"/>
</dbReference>
<dbReference type="Proteomes" id="UP001583172">
    <property type="component" value="Unassembled WGS sequence"/>
</dbReference>
<dbReference type="InterPro" id="IPR013830">
    <property type="entry name" value="SGNH_hydro"/>
</dbReference>
<evidence type="ECO:0000313" key="2">
    <source>
        <dbReference type="EMBL" id="KAL1838625.1"/>
    </source>
</evidence>